<evidence type="ECO:0000259" key="10">
    <source>
        <dbReference type="PROSITE" id="PS51034"/>
    </source>
</evidence>
<organism evidence="11 12">
    <name type="scientific">Onchocerca volvulus</name>
    <dbReference type="NCBI Taxonomy" id="6282"/>
    <lineage>
        <taxon>Eukaryota</taxon>
        <taxon>Metazoa</taxon>
        <taxon>Ecdysozoa</taxon>
        <taxon>Nematoda</taxon>
        <taxon>Chromadorea</taxon>
        <taxon>Rhabditida</taxon>
        <taxon>Spirurina</taxon>
        <taxon>Spiruromorpha</taxon>
        <taxon>Filarioidea</taxon>
        <taxon>Onchocercidae</taxon>
        <taxon>Onchocerca</taxon>
    </lineage>
</organism>
<evidence type="ECO:0000256" key="8">
    <source>
        <dbReference type="SAM" id="Phobius"/>
    </source>
</evidence>
<dbReference type="EnsemblMetazoa" id="OVOC11643.1">
    <property type="protein sequence ID" value="OVOC11643.1"/>
    <property type="gene ID" value="WBGene00248452"/>
</dbReference>
<dbReference type="SMART" id="SM00241">
    <property type="entry name" value="ZP"/>
    <property type="match status" value="1"/>
</dbReference>
<evidence type="ECO:0000256" key="4">
    <source>
        <dbReference type="ARBA" id="ARBA00022692"/>
    </source>
</evidence>
<dbReference type="InterPro" id="IPR001507">
    <property type="entry name" value="ZP_dom"/>
</dbReference>
<keyword evidence="4 8" id="KW-0812">Transmembrane</keyword>
<evidence type="ECO:0000256" key="7">
    <source>
        <dbReference type="ARBA" id="ARBA00023136"/>
    </source>
</evidence>
<keyword evidence="5 9" id="KW-0732">Signal</keyword>
<dbReference type="PROSITE" id="PS51034">
    <property type="entry name" value="ZP_2"/>
    <property type="match status" value="1"/>
</dbReference>
<dbReference type="Pfam" id="PF25057">
    <property type="entry name" value="CUT_N"/>
    <property type="match status" value="1"/>
</dbReference>
<keyword evidence="6 8" id="KW-1133">Transmembrane helix</keyword>
<dbReference type="OMA" id="YMEPDSI"/>
<evidence type="ECO:0000256" key="2">
    <source>
        <dbReference type="ARBA" id="ARBA00022460"/>
    </source>
</evidence>
<keyword evidence="3" id="KW-1003">Cell membrane</keyword>
<feature type="domain" description="ZP" evidence="10">
    <location>
        <begin position="32"/>
        <end position="270"/>
    </location>
</feature>
<reference evidence="12" key="1">
    <citation type="submission" date="2013-10" db="EMBL/GenBank/DDBJ databases">
        <title>Genome sequencing of Onchocerca volvulus.</title>
        <authorList>
            <person name="Cotton J."/>
            <person name="Tsai J."/>
            <person name="Stanley E."/>
            <person name="Tracey A."/>
            <person name="Holroyd N."/>
            <person name="Lustigman S."/>
            <person name="Berriman M."/>
        </authorList>
    </citation>
    <scope>NUCLEOTIDE SEQUENCE</scope>
</reference>
<evidence type="ECO:0000313" key="12">
    <source>
        <dbReference type="Proteomes" id="UP000024404"/>
    </source>
</evidence>
<reference evidence="11" key="2">
    <citation type="submission" date="2022-06" db="UniProtKB">
        <authorList>
            <consortium name="EnsemblMetazoa"/>
        </authorList>
    </citation>
    <scope>IDENTIFICATION</scope>
</reference>
<dbReference type="EMBL" id="CMVM020000002">
    <property type="status" value="NOT_ANNOTATED_CDS"/>
    <property type="molecule type" value="Genomic_DNA"/>
</dbReference>
<evidence type="ECO:0000256" key="3">
    <source>
        <dbReference type="ARBA" id="ARBA00022475"/>
    </source>
</evidence>
<comment type="subcellular location">
    <subcellularLocation>
        <location evidence="1">Cell membrane</location>
        <topology evidence="1">Single-pass type I membrane protein</topology>
    </subcellularLocation>
</comment>
<proteinExistence type="predicted"/>
<keyword evidence="7 8" id="KW-0472">Membrane</keyword>
<dbReference type="Proteomes" id="UP000024404">
    <property type="component" value="Unassembled WGS sequence"/>
</dbReference>
<dbReference type="AlphaFoldDB" id="A0A8R1TLY9"/>
<dbReference type="GO" id="GO:0042302">
    <property type="term" value="F:structural constituent of cuticle"/>
    <property type="evidence" value="ECO:0007669"/>
    <property type="project" value="UniProtKB-KW"/>
</dbReference>
<feature type="transmembrane region" description="Helical" evidence="8">
    <location>
        <begin position="333"/>
        <end position="355"/>
    </location>
</feature>
<dbReference type="InterPro" id="IPR051962">
    <property type="entry name" value="Cuticlin"/>
</dbReference>
<dbReference type="InterPro" id="IPR042235">
    <property type="entry name" value="ZP-C_dom"/>
</dbReference>
<dbReference type="InterPro" id="IPR057475">
    <property type="entry name" value="CUT_C"/>
</dbReference>
<dbReference type="GO" id="GO:0005886">
    <property type="term" value="C:plasma membrane"/>
    <property type="evidence" value="ECO:0007669"/>
    <property type="project" value="UniProtKB-SubCell"/>
</dbReference>
<keyword evidence="12" id="KW-1185">Reference proteome</keyword>
<dbReference type="InterPro" id="IPR056953">
    <property type="entry name" value="CUT_N"/>
</dbReference>
<evidence type="ECO:0000256" key="5">
    <source>
        <dbReference type="ARBA" id="ARBA00022729"/>
    </source>
</evidence>
<feature type="signal peptide" evidence="9">
    <location>
        <begin position="1"/>
        <end position="19"/>
    </location>
</feature>
<protein>
    <submittedName>
        <fullName evidence="11">ZP domain-containing protein</fullName>
    </submittedName>
</protein>
<evidence type="ECO:0000313" key="11">
    <source>
        <dbReference type="EnsemblMetazoa" id="OVOC11643.1"/>
    </source>
</evidence>
<evidence type="ECO:0000256" key="1">
    <source>
        <dbReference type="ARBA" id="ARBA00004251"/>
    </source>
</evidence>
<dbReference type="PANTHER" id="PTHR22907">
    <property type="entry name" value="GH04558P"/>
    <property type="match status" value="1"/>
</dbReference>
<dbReference type="Gene3D" id="2.60.40.4100">
    <property type="entry name" value="Zona pellucida, ZP-C domain"/>
    <property type="match status" value="1"/>
</dbReference>
<name>A0A8R1TLY9_ONCVO</name>
<sequence length="370" mass="41319">MFFNLNIIIILPLNYFVVAYVENSILGVPKVSCEENDLSLDVITAKPFHGNIFVKGRAKDSSCRQSYDYNNSNSYTLSLGKCGMQRLRSVNPRGINFIIIVIVSFHPAGFITKNDRAFHVKCFYLEPDTVVTSALHVSPLVTTELQNDLKFPTCEYSVRRESINGPQFTFANVGETVFHVWECNGVGMGMLVKKCFVTDGEGTDHPVLDSDGCSLDNFLLGELVYDSTLMKAYAQSQVFKYADSNRLFFTCQIQLCQKIMNSCSGITPPKCSKEKEVNERRNRRSAFHLTSSGKIDHLVDSSLEMDVSSSEMLVGGIDDMLIDTSSSSCFSPFLIALSNFILFILITVLLAIVVAMKKKHGKQSFVLLYL</sequence>
<accession>A0A8R1TLY9</accession>
<evidence type="ECO:0000256" key="9">
    <source>
        <dbReference type="SAM" id="SignalP"/>
    </source>
</evidence>
<dbReference type="PANTHER" id="PTHR22907:SF32">
    <property type="entry name" value="ZP DOMAIN-CONTAINING PROTEIN"/>
    <property type="match status" value="1"/>
</dbReference>
<feature type="chain" id="PRO_5035746293" evidence="9">
    <location>
        <begin position="20"/>
        <end position="370"/>
    </location>
</feature>
<keyword evidence="2" id="KW-0193">Cuticle</keyword>
<dbReference type="Pfam" id="PF25301">
    <property type="entry name" value="CUT_C"/>
    <property type="match status" value="1"/>
</dbReference>
<evidence type="ECO:0000256" key="6">
    <source>
        <dbReference type="ARBA" id="ARBA00022989"/>
    </source>
</evidence>